<dbReference type="SUPFAM" id="SSF51735">
    <property type="entry name" value="NAD(P)-binding Rossmann-fold domains"/>
    <property type="match status" value="1"/>
</dbReference>
<evidence type="ECO:0000313" key="1">
    <source>
        <dbReference type="EMBL" id="MBC5721299.1"/>
    </source>
</evidence>
<dbReference type="PANTHER" id="PTHR13812:SF19">
    <property type="entry name" value="KETIMINE REDUCTASE MU-CRYSTALLIN"/>
    <property type="match status" value="1"/>
</dbReference>
<dbReference type="RefSeq" id="WP_147573174.1">
    <property type="nucleotide sequence ID" value="NZ_JACOPO010000001.1"/>
</dbReference>
<name>A0A8J6M5D1_9FIRM</name>
<accession>A0A8J6M5D1</accession>
<dbReference type="InterPro" id="IPR003462">
    <property type="entry name" value="ODC_Mu_crystall"/>
</dbReference>
<dbReference type="Gene3D" id="3.40.50.720">
    <property type="entry name" value="NAD(P)-binding Rossmann-like Domain"/>
    <property type="match status" value="1"/>
</dbReference>
<sequence length="334" mass="36456">MMNTILLKESEIKKLVSMRDIIEIVDKTFVDLGEGKTINPTKLNLNLGDSEPTNLPYKASLNAMPAYIAWQDMAGQKWAGGWGKGRREIGRPFINALIMLVHPNYGDFLAVMDGAWITNMRTGAQTAVILRYLLKDKKDITVGLYGAGVQGRTQTEALTAIFNVQKLYVYDPVPAAAAKFKEDMKDYVQGEIIVVDHPQKAAKADAVITVTPATQAFLKGEWLEKGTVYFAMGSYQECDDQAILGADKLICDHVGQCLHRGNLKHLAEEGKITENSVYCTVGELAAGMKQVGDVADQKLLVVPIGMGCLDVAVAGIAYRKAFSLGVGETFAFDE</sequence>
<dbReference type="EMBL" id="JACOPO010000001">
    <property type="protein sequence ID" value="MBC5721299.1"/>
    <property type="molecule type" value="Genomic_DNA"/>
</dbReference>
<dbReference type="PANTHER" id="PTHR13812">
    <property type="entry name" value="KETIMINE REDUCTASE MU-CRYSTALLIN"/>
    <property type="match status" value="1"/>
</dbReference>
<evidence type="ECO:0000313" key="2">
    <source>
        <dbReference type="Proteomes" id="UP000628736"/>
    </source>
</evidence>
<comment type="caution">
    <text evidence="1">The sequence shown here is derived from an EMBL/GenBank/DDBJ whole genome shotgun (WGS) entry which is preliminary data.</text>
</comment>
<reference evidence="1" key="1">
    <citation type="submission" date="2020-08" db="EMBL/GenBank/DDBJ databases">
        <title>Genome public.</title>
        <authorList>
            <person name="Liu C."/>
            <person name="Sun Q."/>
        </authorList>
    </citation>
    <scope>NUCLEOTIDE SEQUENCE</scope>
    <source>
        <strain evidence="1">NSJ-23</strain>
    </source>
</reference>
<gene>
    <name evidence="1" type="ORF">H8S11_00460</name>
</gene>
<dbReference type="Gene3D" id="3.30.1780.10">
    <property type="entry name" value="ornithine cyclodeaminase, domain 1"/>
    <property type="match status" value="1"/>
</dbReference>
<dbReference type="GO" id="GO:0005737">
    <property type="term" value="C:cytoplasm"/>
    <property type="evidence" value="ECO:0007669"/>
    <property type="project" value="TreeGrafter"/>
</dbReference>
<dbReference type="AlphaFoldDB" id="A0A8J6M5D1"/>
<dbReference type="InterPro" id="IPR023401">
    <property type="entry name" value="ODC_N"/>
</dbReference>
<dbReference type="PIRSF" id="PIRSF001439">
    <property type="entry name" value="CryM"/>
    <property type="match status" value="1"/>
</dbReference>
<dbReference type="Proteomes" id="UP000628736">
    <property type="component" value="Unassembled WGS sequence"/>
</dbReference>
<protein>
    <submittedName>
        <fullName evidence="1">Ornithine cyclodeaminase family protein</fullName>
    </submittedName>
</protein>
<dbReference type="InterPro" id="IPR036291">
    <property type="entry name" value="NAD(P)-bd_dom_sf"/>
</dbReference>
<organism evidence="1 2">
    <name type="scientific">Flintibacter hominis</name>
    <dbReference type="NCBI Taxonomy" id="2763048"/>
    <lineage>
        <taxon>Bacteria</taxon>
        <taxon>Bacillati</taxon>
        <taxon>Bacillota</taxon>
        <taxon>Clostridia</taxon>
        <taxon>Eubacteriales</taxon>
        <taxon>Flintibacter</taxon>
    </lineage>
</organism>
<keyword evidence="2" id="KW-1185">Reference proteome</keyword>
<dbReference type="Pfam" id="PF02423">
    <property type="entry name" value="OCD_Mu_crystall"/>
    <property type="match status" value="1"/>
</dbReference>
<proteinExistence type="predicted"/>